<organism evidence="2 3">
    <name type="scientific">Halodesulfovibrio spirochaetisodalis</name>
    <dbReference type="NCBI Taxonomy" id="1560234"/>
    <lineage>
        <taxon>Bacteria</taxon>
        <taxon>Pseudomonadati</taxon>
        <taxon>Thermodesulfobacteriota</taxon>
        <taxon>Desulfovibrionia</taxon>
        <taxon>Desulfovibrionales</taxon>
        <taxon>Desulfovibrionaceae</taxon>
        <taxon>Halodesulfovibrio</taxon>
    </lineage>
</organism>
<dbReference type="GO" id="GO:0005886">
    <property type="term" value="C:plasma membrane"/>
    <property type="evidence" value="ECO:0007669"/>
    <property type="project" value="UniProtKB-SubCell"/>
</dbReference>
<dbReference type="GO" id="GO:0022857">
    <property type="term" value="F:transmembrane transporter activity"/>
    <property type="evidence" value="ECO:0007669"/>
    <property type="project" value="UniProtKB-UniRule"/>
</dbReference>
<evidence type="ECO:0000256" key="1">
    <source>
        <dbReference type="HAMAP-Rule" id="MF_02088"/>
    </source>
</evidence>
<keyword evidence="1" id="KW-0472">Membrane</keyword>
<keyword evidence="3" id="KW-1185">Reference proteome</keyword>
<proteinExistence type="inferred from homology"/>
<comment type="similarity">
    <text evidence="1">Belongs to the vitamin uptake transporter (VUT/ECF) (TC 2.A.88) family. Q precursor transporter subfamily.</text>
</comment>
<evidence type="ECO:0000313" key="3">
    <source>
        <dbReference type="Proteomes" id="UP000091979"/>
    </source>
</evidence>
<keyword evidence="1" id="KW-0812">Transmembrane</keyword>
<comment type="subcellular location">
    <subcellularLocation>
        <location evidence="1">Cell membrane</location>
        <topology evidence="1">Multi-pass membrane protein</topology>
    </subcellularLocation>
</comment>
<feature type="transmembrane region" description="Helical" evidence="1">
    <location>
        <begin position="100"/>
        <end position="120"/>
    </location>
</feature>
<dbReference type="OrthoDB" id="7065604at2"/>
<protein>
    <recommendedName>
        <fullName evidence="1">Probable queuosine precursor transporter</fullName>
        <shortName evidence="1">Q precursor transporter</shortName>
    </recommendedName>
</protein>
<accession>A0A1B7XBJ8</accession>
<comment type="caution">
    <text evidence="2">The sequence shown here is derived from an EMBL/GenBank/DDBJ whole genome shotgun (WGS) entry which is preliminary data.</text>
</comment>
<dbReference type="HAMAP" id="MF_02088">
    <property type="entry name" value="Q_prec_transport"/>
    <property type="match status" value="1"/>
</dbReference>
<feature type="transmembrane region" description="Helical" evidence="1">
    <location>
        <begin position="141"/>
        <end position="169"/>
    </location>
</feature>
<dbReference type="Pfam" id="PF02592">
    <property type="entry name" value="Vut_1"/>
    <property type="match status" value="1"/>
</dbReference>
<dbReference type="PANTHER" id="PTHR34300:SF2">
    <property type="entry name" value="QUEUOSINE PRECURSOR TRANSPORTER-RELATED"/>
    <property type="match status" value="1"/>
</dbReference>
<evidence type="ECO:0000313" key="2">
    <source>
        <dbReference type="EMBL" id="OBQ50121.1"/>
    </source>
</evidence>
<dbReference type="AlphaFoldDB" id="A0A1B7XBJ8"/>
<keyword evidence="1" id="KW-0813">Transport</keyword>
<dbReference type="PATRIC" id="fig|1560234.3.peg.1016"/>
<dbReference type="NCBIfam" id="TIGR00697">
    <property type="entry name" value="queuosine precursor transporter"/>
    <property type="match status" value="1"/>
</dbReference>
<dbReference type="EMBL" id="JXMS01000018">
    <property type="protein sequence ID" value="OBQ50121.1"/>
    <property type="molecule type" value="Genomic_DNA"/>
</dbReference>
<reference evidence="2 3" key="1">
    <citation type="submission" date="2015-01" db="EMBL/GenBank/DDBJ databases">
        <title>Desulfovibrio sp. JC271 draft genome sequence.</title>
        <authorList>
            <person name="Shivani Y."/>
            <person name="Subhash Y."/>
            <person name="Sasikala C."/>
            <person name="Ramana C.V."/>
        </authorList>
    </citation>
    <scope>NUCLEOTIDE SEQUENCE [LARGE SCALE GENOMIC DNA]</scope>
    <source>
        <strain evidence="2 3">JC271</strain>
    </source>
</reference>
<sequence>MNSFDRKALALLISLFIGGLVVAALISSKIIMVAGFPVPAGVLAYSITFLISDVVSEVWGKECANEIVQCGFITLVMTSAIAWLAVIWPSAPFWSGQDSFAAVIGSTPRIVTASLIAYLVSQKHDIWLFHLLKKQTSGKHLWLRNNLSTVISQLFDSTIFVSIAFWGILPVGEIILGQWLVKMVIALLDTPIVYILCHILQRRMQPAEAL</sequence>
<keyword evidence="1" id="KW-1133">Transmembrane helix</keyword>
<feature type="transmembrane region" description="Helical" evidence="1">
    <location>
        <begin position="67"/>
        <end position="88"/>
    </location>
</feature>
<dbReference type="RefSeq" id="WP_066855767.1">
    <property type="nucleotide sequence ID" value="NZ_JXMS01000018.1"/>
</dbReference>
<feature type="transmembrane region" description="Helical" evidence="1">
    <location>
        <begin position="175"/>
        <end position="197"/>
    </location>
</feature>
<dbReference type="PANTHER" id="PTHR34300">
    <property type="entry name" value="QUEUOSINE PRECURSOR TRANSPORTER-RELATED"/>
    <property type="match status" value="1"/>
</dbReference>
<comment type="function">
    <text evidence="1">Involved in the import of queuosine (Q) precursors, required for Q precursor salvage.</text>
</comment>
<gene>
    <name evidence="2" type="ORF">SP90_10805</name>
</gene>
<keyword evidence="1" id="KW-1003">Cell membrane</keyword>
<dbReference type="STRING" id="1560234.SP90_10805"/>
<name>A0A1B7XBJ8_9BACT</name>
<dbReference type="InterPro" id="IPR003744">
    <property type="entry name" value="YhhQ"/>
</dbReference>
<dbReference type="Proteomes" id="UP000091979">
    <property type="component" value="Unassembled WGS sequence"/>
</dbReference>
<feature type="transmembrane region" description="Helical" evidence="1">
    <location>
        <begin position="33"/>
        <end position="55"/>
    </location>
</feature>